<feature type="transmembrane region" description="Helical" evidence="2">
    <location>
        <begin position="21"/>
        <end position="37"/>
    </location>
</feature>
<evidence type="ECO:0000256" key="2">
    <source>
        <dbReference type="SAM" id="Phobius"/>
    </source>
</evidence>
<feature type="coiled-coil region" evidence="1">
    <location>
        <begin position="134"/>
        <end position="187"/>
    </location>
</feature>
<keyword evidence="4" id="KW-1185">Reference proteome</keyword>
<dbReference type="Proteomes" id="UP000606396">
    <property type="component" value="Unassembled WGS sequence"/>
</dbReference>
<gene>
    <name evidence="3" type="ORF">H6G94_23885</name>
</gene>
<evidence type="ECO:0000256" key="1">
    <source>
        <dbReference type="SAM" id="Coils"/>
    </source>
</evidence>
<keyword evidence="2" id="KW-0472">Membrane</keyword>
<keyword evidence="2" id="KW-1133">Transmembrane helix</keyword>
<sequence>MKNNTRYHKSRKRPPSEERDYLLIFLLAIFNVVSGYTTVKGVKILLENWALAAFLGGFIQLALFLMLAELMLKTAHLRKWITVILFTFGSVYTSFFTYYTNQASEINTVLANNRAKQAHNKLVADVYTPMNDYLSQLQRDARILRRKADEEADRGLTTGIVGRGQVAKNFEEQALEKEEEAKQFEKTVKDLRPKFNYDLKGLQPEEILERDRDALATVPQRFRNNYEYLKRSNYINSENDVSILTPYLKLNSQDIDEKRPAFISLLIATLVDGMSILLGTAITIKRDRRSPVLRFARFVAKIITDIKSSFTEIWQAIIQPNPGIQTSAEGDDKLYEASEMLTLELRGRGSDFLKEFRRAIYKTSPHYINHSVFEKHSEQSYRDSFDILIDQLSNPKLGWIEVINNQNSNNSNHWQVRDEYYHKTVEWLRQEILRLTQEEFLDKSRYNNLFTFKNAPPVGVQVKIPSTQNGNRN</sequence>
<feature type="transmembrane region" description="Helical" evidence="2">
    <location>
        <begin position="80"/>
        <end position="99"/>
    </location>
</feature>
<keyword evidence="1" id="KW-0175">Coiled coil</keyword>
<evidence type="ECO:0008006" key="5">
    <source>
        <dbReference type="Google" id="ProtNLM"/>
    </source>
</evidence>
<comment type="caution">
    <text evidence="3">The sequence shown here is derived from an EMBL/GenBank/DDBJ whole genome shotgun (WGS) entry which is preliminary data.</text>
</comment>
<dbReference type="EMBL" id="JACJTC010000017">
    <property type="protein sequence ID" value="MBD2614276.1"/>
    <property type="molecule type" value="Genomic_DNA"/>
</dbReference>
<name>A0ABR8HEW8_NOSPU</name>
<feature type="transmembrane region" description="Helical" evidence="2">
    <location>
        <begin position="49"/>
        <end position="68"/>
    </location>
</feature>
<evidence type="ECO:0000313" key="4">
    <source>
        <dbReference type="Proteomes" id="UP000606396"/>
    </source>
</evidence>
<reference evidence="3 4" key="1">
    <citation type="journal article" date="2020" name="ISME J.">
        <title>Comparative genomics reveals insights into cyanobacterial evolution and habitat adaptation.</title>
        <authorList>
            <person name="Chen M.Y."/>
            <person name="Teng W.K."/>
            <person name="Zhao L."/>
            <person name="Hu C.X."/>
            <person name="Zhou Y.K."/>
            <person name="Han B.P."/>
            <person name="Song L.R."/>
            <person name="Shu W.S."/>
        </authorList>
    </citation>
    <scope>NUCLEOTIDE SEQUENCE [LARGE SCALE GENOMIC DNA]</scope>
    <source>
        <strain evidence="3 4">FACHB-252</strain>
    </source>
</reference>
<proteinExistence type="predicted"/>
<organism evidence="3 4">
    <name type="scientific">Nostoc punctiforme FACHB-252</name>
    <dbReference type="NCBI Taxonomy" id="1357509"/>
    <lineage>
        <taxon>Bacteria</taxon>
        <taxon>Bacillati</taxon>
        <taxon>Cyanobacteriota</taxon>
        <taxon>Cyanophyceae</taxon>
        <taxon>Nostocales</taxon>
        <taxon>Nostocaceae</taxon>
        <taxon>Nostoc</taxon>
    </lineage>
</organism>
<keyword evidence="2" id="KW-0812">Transmembrane</keyword>
<protein>
    <recommendedName>
        <fullName evidence="5">DUF4407 domain-containing protein</fullName>
    </recommendedName>
</protein>
<evidence type="ECO:0000313" key="3">
    <source>
        <dbReference type="EMBL" id="MBD2614276.1"/>
    </source>
</evidence>
<dbReference type="RefSeq" id="WP_190951285.1">
    <property type="nucleotide sequence ID" value="NZ_JACJTC010000017.1"/>
</dbReference>
<accession>A0ABR8HEW8</accession>